<proteinExistence type="predicted"/>
<keyword evidence="3" id="KW-1185">Reference proteome</keyword>
<evidence type="ECO:0000313" key="2">
    <source>
        <dbReference type="EMBL" id="MBJ6800728.1"/>
    </source>
</evidence>
<reference evidence="2 3" key="1">
    <citation type="submission" date="2020-12" db="EMBL/GenBank/DDBJ databases">
        <title>Geomonas sp. Red259, isolated from paddy soil.</title>
        <authorList>
            <person name="Xu Z."/>
            <person name="Zhang Z."/>
            <person name="Masuda Y."/>
            <person name="Itoh H."/>
            <person name="Senoo K."/>
        </authorList>
    </citation>
    <scope>NUCLEOTIDE SEQUENCE [LARGE SCALE GENOMIC DNA]</scope>
    <source>
        <strain evidence="2 3">Red259</strain>
    </source>
</reference>
<dbReference type="EMBL" id="JAEMHK010000007">
    <property type="protein sequence ID" value="MBJ6800728.1"/>
    <property type="molecule type" value="Genomic_DNA"/>
</dbReference>
<keyword evidence="1" id="KW-0732">Signal</keyword>
<name>A0ABS0YS04_9BACT</name>
<evidence type="ECO:0000313" key="3">
    <source>
        <dbReference type="Proteomes" id="UP000641025"/>
    </source>
</evidence>
<organism evidence="2 3">
    <name type="scientific">Geomonas propionica</name>
    <dbReference type="NCBI Taxonomy" id="2798582"/>
    <lineage>
        <taxon>Bacteria</taxon>
        <taxon>Pseudomonadati</taxon>
        <taxon>Thermodesulfobacteriota</taxon>
        <taxon>Desulfuromonadia</taxon>
        <taxon>Geobacterales</taxon>
        <taxon>Geobacteraceae</taxon>
        <taxon>Geomonas</taxon>
    </lineage>
</organism>
<accession>A0ABS0YS04</accession>
<dbReference type="PROSITE" id="PS51257">
    <property type="entry name" value="PROKAR_LIPOPROTEIN"/>
    <property type="match status" value="1"/>
</dbReference>
<comment type="caution">
    <text evidence="2">The sequence shown here is derived from an EMBL/GenBank/DDBJ whole genome shotgun (WGS) entry which is preliminary data.</text>
</comment>
<protein>
    <recommendedName>
        <fullName evidence="4">Lipoprotein</fullName>
    </recommendedName>
</protein>
<feature type="signal peptide" evidence="1">
    <location>
        <begin position="1"/>
        <end position="21"/>
    </location>
</feature>
<feature type="chain" id="PRO_5047171289" description="Lipoprotein" evidence="1">
    <location>
        <begin position="22"/>
        <end position="171"/>
    </location>
</feature>
<dbReference type="Proteomes" id="UP000641025">
    <property type="component" value="Unassembled WGS sequence"/>
</dbReference>
<evidence type="ECO:0000256" key="1">
    <source>
        <dbReference type="SAM" id="SignalP"/>
    </source>
</evidence>
<sequence>MRMLWLVMLCLLLGACGGGSGSNGAPGDDGSVLTPEPVAGTARLSIGTLGPAADSVLYAAQFTLRLPAGVSLPTTSGSNLLPDGVLVPAFSGSYAGASFLQAASATSGPQLLVNIAHPGGLTVGPLATLTCQVAAGVVPSVNAFTLENFSARDANGAVLPGITARLTLQTQ</sequence>
<gene>
    <name evidence="2" type="ORF">JFN90_11355</name>
</gene>
<dbReference type="RefSeq" id="WP_199395226.1">
    <property type="nucleotide sequence ID" value="NZ_JAEMHK010000007.1"/>
</dbReference>
<evidence type="ECO:0008006" key="4">
    <source>
        <dbReference type="Google" id="ProtNLM"/>
    </source>
</evidence>